<name>A0A0G3M8K2_CHRGL</name>
<gene>
    <name evidence="1" type="ORF">OK18_18350</name>
</gene>
<proteinExistence type="predicted"/>
<evidence type="ECO:0000313" key="2">
    <source>
        <dbReference type="Proteomes" id="UP000035213"/>
    </source>
</evidence>
<protein>
    <submittedName>
        <fullName evidence="1">Uncharacterized protein</fullName>
    </submittedName>
</protein>
<dbReference type="AlphaFoldDB" id="A0A0G3M8K2"/>
<dbReference type="RefSeq" id="WP_053328946.1">
    <property type="nucleotide sequence ID" value="NZ_CP009928.1"/>
</dbReference>
<dbReference type="STRING" id="1324352.OK18_18350"/>
<dbReference type="Proteomes" id="UP000035213">
    <property type="component" value="Chromosome"/>
</dbReference>
<evidence type="ECO:0000313" key="1">
    <source>
        <dbReference type="EMBL" id="AKK74303.1"/>
    </source>
</evidence>
<dbReference type="KEGG" id="cgn:OK18_18350"/>
<sequence>MKIRNWISRLEEGSQKSGELLVYHTFSSFNLKTKYKNKGRKLETGKRENFHLPASIFQLKNKTE</sequence>
<dbReference type="PATRIC" id="fig|1324352.5.peg.3842"/>
<reference evidence="1 2" key="1">
    <citation type="submission" date="2014-11" db="EMBL/GenBank/DDBJ databases">
        <authorList>
            <person name="Park G.-S."/>
            <person name="Hong S.-J."/>
            <person name="Jung B.K."/>
            <person name="Khan A.R."/>
            <person name="Kwak Y."/>
            <person name="Shin J.-H."/>
        </authorList>
    </citation>
    <scope>NUCLEOTIDE SEQUENCE [LARGE SCALE GENOMIC DNA]</scope>
    <source>
        <strain evidence="1 2">DSM 27622</strain>
    </source>
</reference>
<organism evidence="1 2">
    <name type="scientific">Chryseobacterium gallinarum</name>
    <dbReference type="NCBI Taxonomy" id="1324352"/>
    <lineage>
        <taxon>Bacteria</taxon>
        <taxon>Pseudomonadati</taxon>
        <taxon>Bacteroidota</taxon>
        <taxon>Flavobacteriia</taxon>
        <taxon>Flavobacteriales</taxon>
        <taxon>Weeksellaceae</taxon>
        <taxon>Chryseobacterium group</taxon>
        <taxon>Chryseobacterium</taxon>
    </lineage>
</organism>
<accession>A0A0G3M8K2</accession>
<dbReference type="EMBL" id="CP009928">
    <property type="protein sequence ID" value="AKK74303.1"/>
    <property type="molecule type" value="Genomic_DNA"/>
</dbReference>